<evidence type="ECO:0000256" key="2">
    <source>
        <dbReference type="ARBA" id="ARBA00022630"/>
    </source>
</evidence>
<keyword evidence="3" id="KW-0274">FAD</keyword>
<dbReference type="Proteomes" id="UP000198771">
    <property type="component" value="Unassembled WGS sequence"/>
</dbReference>
<proteinExistence type="predicted"/>
<reference evidence="6 7" key="1">
    <citation type="submission" date="2016-10" db="EMBL/GenBank/DDBJ databases">
        <authorList>
            <person name="de Groot N.N."/>
        </authorList>
    </citation>
    <scope>NUCLEOTIDE SEQUENCE [LARGE SCALE GENOMIC DNA]</scope>
    <source>
        <strain evidence="6 7">ASO4-2</strain>
    </source>
</reference>
<dbReference type="InterPro" id="IPR057661">
    <property type="entry name" value="RsdA/BaiN/AoA(So)_Rossmann"/>
</dbReference>
<evidence type="ECO:0000256" key="3">
    <source>
        <dbReference type="ARBA" id="ARBA00022827"/>
    </source>
</evidence>
<dbReference type="Gene3D" id="1.10.8.260">
    <property type="entry name" value="HI0933 insert domain-like"/>
    <property type="match status" value="1"/>
</dbReference>
<dbReference type="PANTHER" id="PTHR42887:SF2">
    <property type="entry name" value="OS12G0638800 PROTEIN"/>
    <property type="match status" value="1"/>
</dbReference>
<dbReference type="InterPro" id="IPR023166">
    <property type="entry name" value="BaiN-like_dom_sf"/>
</dbReference>
<evidence type="ECO:0000256" key="1">
    <source>
        <dbReference type="ARBA" id="ARBA00001974"/>
    </source>
</evidence>
<gene>
    <name evidence="6" type="ORF">SAMN05660653_00122</name>
</gene>
<evidence type="ECO:0000259" key="5">
    <source>
        <dbReference type="Pfam" id="PF22780"/>
    </source>
</evidence>
<organism evidence="6 7">
    <name type="scientific">Desulfonatronum thiosulfatophilum</name>
    <dbReference type="NCBI Taxonomy" id="617002"/>
    <lineage>
        <taxon>Bacteria</taxon>
        <taxon>Pseudomonadati</taxon>
        <taxon>Thermodesulfobacteriota</taxon>
        <taxon>Desulfovibrionia</taxon>
        <taxon>Desulfovibrionales</taxon>
        <taxon>Desulfonatronaceae</taxon>
        <taxon>Desulfonatronum</taxon>
    </lineage>
</organism>
<comment type="cofactor">
    <cofactor evidence="1">
        <name>FAD</name>
        <dbReference type="ChEBI" id="CHEBI:57692"/>
    </cofactor>
</comment>
<dbReference type="InterPro" id="IPR055178">
    <property type="entry name" value="RsdA/BaiN/AoA(So)-like_dom"/>
</dbReference>
<sequence>MLKDSKFYDVIVLGAGASGLVCAAECARRGRRVVVVDHAAEPGRKVRISGGGRCNVTNRRVQAVDYVCANPHFVKSALSQYPPERFLAFMAGNRLDVQEADHGRLFCMQGAAAVVDALRETAAQSGVHWSLGEEIGEVIRTGDRFHVHCRSSMFSSSSLVVATGGPAWPQIGATDLGHRLARVFGMKVTDLRPGLVPLRASGEQLTFCRELSGISLPVRIRVQHAVLPGDIDDALLFTHRGMSGPAILDASLFGQPGRLPVLEIDFLPEVDLDNILQSASRREIRNALATVLPARLAEMLCVMHGWNGQAGNLFQKTRMAMSHQIHSFPFIPAGTEGFAKAEATLGGVDTEFISSKTMESKVIPGLYFTGEVLDVTGRLGGYNLQWAWSSGFVAGQWA</sequence>
<dbReference type="Gene3D" id="2.40.30.10">
    <property type="entry name" value="Translation factors"/>
    <property type="match status" value="1"/>
</dbReference>
<dbReference type="RefSeq" id="WP_092116170.1">
    <property type="nucleotide sequence ID" value="NZ_FMXO01000001.1"/>
</dbReference>
<evidence type="ECO:0000259" key="4">
    <source>
        <dbReference type="Pfam" id="PF03486"/>
    </source>
</evidence>
<accession>A0A1G6A3R7</accession>
<evidence type="ECO:0008006" key="8">
    <source>
        <dbReference type="Google" id="ProtNLM"/>
    </source>
</evidence>
<protein>
    <recommendedName>
        <fullName evidence="8">Flavoprotein, HI0933 family</fullName>
    </recommendedName>
</protein>
<dbReference type="NCBIfam" id="TIGR00275">
    <property type="entry name" value="aminoacetone oxidase family FAD-binding enzyme"/>
    <property type="match status" value="1"/>
</dbReference>
<dbReference type="STRING" id="617002.SAMN05660653_00122"/>
<dbReference type="Gene3D" id="3.50.50.60">
    <property type="entry name" value="FAD/NAD(P)-binding domain"/>
    <property type="match status" value="1"/>
</dbReference>
<dbReference type="Pfam" id="PF22780">
    <property type="entry name" value="HI0933_like_1st"/>
    <property type="match status" value="1"/>
</dbReference>
<name>A0A1G6A3R7_9BACT</name>
<dbReference type="PRINTS" id="PR00411">
    <property type="entry name" value="PNDRDTASEI"/>
</dbReference>
<dbReference type="OrthoDB" id="9773233at2"/>
<keyword evidence="2" id="KW-0285">Flavoprotein</keyword>
<dbReference type="SUPFAM" id="SSF51905">
    <property type="entry name" value="FAD/NAD(P)-binding domain"/>
    <property type="match status" value="1"/>
</dbReference>
<dbReference type="PANTHER" id="PTHR42887">
    <property type="entry name" value="OS12G0638800 PROTEIN"/>
    <property type="match status" value="1"/>
</dbReference>
<evidence type="ECO:0000313" key="7">
    <source>
        <dbReference type="Proteomes" id="UP000198771"/>
    </source>
</evidence>
<dbReference type="SUPFAM" id="SSF160996">
    <property type="entry name" value="HI0933 insert domain-like"/>
    <property type="match status" value="1"/>
</dbReference>
<feature type="domain" description="RsdA/BaiN/AoA(So)-like Rossmann fold-like" evidence="4">
    <location>
        <begin position="9"/>
        <end position="396"/>
    </location>
</feature>
<evidence type="ECO:0000313" key="6">
    <source>
        <dbReference type="EMBL" id="SDB02980.1"/>
    </source>
</evidence>
<keyword evidence="7" id="KW-1185">Reference proteome</keyword>
<dbReference type="Pfam" id="PF03486">
    <property type="entry name" value="HI0933_like"/>
    <property type="match status" value="1"/>
</dbReference>
<dbReference type="AlphaFoldDB" id="A0A1G6A3R7"/>
<dbReference type="InterPro" id="IPR004792">
    <property type="entry name" value="BaiN-like"/>
</dbReference>
<dbReference type="InterPro" id="IPR036188">
    <property type="entry name" value="FAD/NAD-bd_sf"/>
</dbReference>
<dbReference type="EMBL" id="FMXO01000001">
    <property type="protein sequence ID" value="SDB02980.1"/>
    <property type="molecule type" value="Genomic_DNA"/>
</dbReference>
<feature type="domain" description="RsdA/BaiN/AoA(So)-like insert" evidence="5">
    <location>
        <begin position="192"/>
        <end position="342"/>
    </location>
</feature>